<evidence type="ECO:0000313" key="1">
    <source>
        <dbReference type="EMBL" id="KAK3182878.1"/>
    </source>
</evidence>
<proteinExistence type="predicted"/>
<dbReference type="EMBL" id="JANJYJ010000010">
    <property type="protein sequence ID" value="KAK3182878.1"/>
    <property type="molecule type" value="Genomic_DNA"/>
</dbReference>
<gene>
    <name evidence="1" type="ORF">Dsin_030164</name>
</gene>
<reference evidence="1" key="1">
    <citation type="journal article" date="2023" name="Plant J.">
        <title>Genome sequences and population genomics provide insights into the demographic history, inbreeding, and mutation load of two 'living fossil' tree species of Dipteronia.</title>
        <authorList>
            <person name="Feng Y."/>
            <person name="Comes H.P."/>
            <person name="Chen J."/>
            <person name="Zhu S."/>
            <person name="Lu R."/>
            <person name="Zhang X."/>
            <person name="Li P."/>
            <person name="Qiu J."/>
            <person name="Olsen K.M."/>
            <person name="Qiu Y."/>
        </authorList>
    </citation>
    <scope>NUCLEOTIDE SEQUENCE</scope>
    <source>
        <strain evidence="1">NBL</strain>
    </source>
</reference>
<organism evidence="1 2">
    <name type="scientific">Dipteronia sinensis</name>
    <dbReference type="NCBI Taxonomy" id="43782"/>
    <lineage>
        <taxon>Eukaryota</taxon>
        <taxon>Viridiplantae</taxon>
        <taxon>Streptophyta</taxon>
        <taxon>Embryophyta</taxon>
        <taxon>Tracheophyta</taxon>
        <taxon>Spermatophyta</taxon>
        <taxon>Magnoliopsida</taxon>
        <taxon>eudicotyledons</taxon>
        <taxon>Gunneridae</taxon>
        <taxon>Pentapetalae</taxon>
        <taxon>rosids</taxon>
        <taxon>malvids</taxon>
        <taxon>Sapindales</taxon>
        <taxon>Sapindaceae</taxon>
        <taxon>Hippocastanoideae</taxon>
        <taxon>Acereae</taxon>
        <taxon>Dipteronia</taxon>
    </lineage>
</organism>
<comment type="caution">
    <text evidence="1">The sequence shown here is derived from an EMBL/GenBank/DDBJ whole genome shotgun (WGS) entry which is preliminary data.</text>
</comment>
<protein>
    <submittedName>
        <fullName evidence="1">Uncharacterized protein</fullName>
    </submittedName>
</protein>
<dbReference type="AlphaFoldDB" id="A0AAD9ZJH1"/>
<sequence length="150" mass="17750">MMNHRIRGRISSSLERMTQISLRQKGNQIGENVNSKPYRLRLLCNIRKADIFNVKHLVPYNGDPALKDEEVLNSRLNSVQLGEDDAERMVSSYGWLIRIWVSWDNQIWAELREPLQRVNVVGFAIIICFRKAQDKPYIYYEDFVFCNRMQ</sequence>
<dbReference type="Proteomes" id="UP001281410">
    <property type="component" value="Unassembled WGS sequence"/>
</dbReference>
<accession>A0AAD9ZJH1</accession>
<evidence type="ECO:0000313" key="2">
    <source>
        <dbReference type="Proteomes" id="UP001281410"/>
    </source>
</evidence>
<name>A0AAD9ZJH1_9ROSI</name>
<keyword evidence="2" id="KW-1185">Reference proteome</keyword>